<feature type="compositionally biased region" description="Basic and acidic residues" evidence="6">
    <location>
        <begin position="253"/>
        <end position="272"/>
    </location>
</feature>
<protein>
    <recommendedName>
        <fullName evidence="2">ubiquitinyl hydrolase 1</fullName>
        <ecNumber evidence="2">3.4.19.12</ecNumber>
    </recommendedName>
</protein>
<dbReference type="GO" id="GO:0004843">
    <property type="term" value="F:cysteine-type deubiquitinase activity"/>
    <property type="evidence" value="ECO:0007669"/>
    <property type="project" value="UniProtKB-EC"/>
</dbReference>
<keyword evidence="3" id="KW-0645">Protease</keyword>
<organism evidence="8 9">
    <name type="scientific">Equus caballus</name>
    <name type="common">Horse</name>
    <dbReference type="NCBI Taxonomy" id="9796"/>
    <lineage>
        <taxon>Eukaryota</taxon>
        <taxon>Metazoa</taxon>
        <taxon>Chordata</taxon>
        <taxon>Craniata</taxon>
        <taxon>Vertebrata</taxon>
        <taxon>Euteleostomi</taxon>
        <taxon>Mammalia</taxon>
        <taxon>Eutheria</taxon>
        <taxon>Laurasiatheria</taxon>
        <taxon>Perissodactyla</taxon>
        <taxon>Equidae</taxon>
        <taxon>Equus</taxon>
    </lineage>
</organism>
<comment type="catalytic activity">
    <reaction evidence="1">
        <text>Thiol-dependent hydrolysis of ester, thioester, amide, peptide and isopeptide bonds formed by the C-terminal Gly of ubiquitin (a 76-residue protein attached to proteins as an intracellular targeting signal).</text>
        <dbReference type="EC" id="3.4.19.12"/>
    </reaction>
</comment>
<evidence type="ECO:0000256" key="2">
    <source>
        <dbReference type="ARBA" id="ARBA00012759"/>
    </source>
</evidence>
<evidence type="ECO:0000259" key="7">
    <source>
        <dbReference type="PROSITE" id="PS50802"/>
    </source>
</evidence>
<keyword evidence="5" id="KW-0378">Hydrolase</keyword>
<keyword evidence="5" id="KW-0788">Thiol protease</keyword>
<dbReference type="AlphaFoldDB" id="A0A9L0S1W9"/>
<dbReference type="GO" id="GO:0006508">
    <property type="term" value="P:proteolysis"/>
    <property type="evidence" value="ECO:0007669"/>
    <property type="project" value="UniProtKB-KW"/>
</dbReference>
<evidence type="ECO:0000256" key="1">
    <source>
        <dbReference type="ARBA" id="ARBA00000707"/>
    </source>
</evidence>
<keyword evidence="4" id="KW-0833">Ubl conjugation pathway</keyword>
<evidence type="ECO:0000256" key="4">
    <source>
        <dbReference type="ARBA" id="ARBA00022786"/>
    </source>
</evidence>
<reference evidence="8" key="3">
    <citation type="submission" date="2025-09" db="UniProtKB">
        <authorList>
            <consortium name="Ensembl"/>
        </authorList>
    </citation>
    <scope>IDENTIFICATION</scope>
    <source>
        <strain evidence="8">Thoroughbred</strain>
    </source>
</reference>
<dbReference type="Gene3D" id="3.90.70.80">
    <property type="match status" value="1"/>
</dbReference>
<feature type="region of interest" description="Disordered" evidence="6">
    <location>
        <begin position="308"/>
        <end position="404"/>
    </location>
</feature>
<dbReference type="PROSITE" id="PS50802">
    <property type="entry name" value="OTU"/>
    <property type="match status" value="1"/>
</dbReference>
<feature type="compositionally biased region" description="Basic and acidic residues" evidence="6">
    <location>
        <begin position="333"/>
        <end position="366"/>
    </location>
</feature>
<dbReference type="InterPro" id="IPR038765">
    <property type="entry name" value="Papain-like_cys_pep_sf"/>
</dbReference>
<proteinExistence type="predicted"/>
<evidence type="ECO:0000313" key="8">
    <source>
        <dbReference type="Ensembl" id="ENSECAP00000068882.1"/>
    </source>
</evidence>
<reference evidence="8" key="2">
    <citation type="submission" date="2025-08" db="UniProtKB">
        <authorList>
            <consortium name="Ensembl"/>
        </authorList>
    </citation>
    <scope>IDENTIFICATION</scope>
    <source>
        <strain evidence="8">Thoroughbred</strain>
    </source>
</reference>
<reference evidence="8 9" key="1">
    <citation type="journal article" date="2009" name="Science">
        <title>Genome sequence, comparative analysis, and population genetics of the domestic horse.</title>
        <authorList>
            <consortium name="Broad Institute Genome Sequencing Platform"/>
            <consortium name="Broad Institute Whole Genome Assembly Team"/>
            <person name="Wade C.M."/>
            <person name="Giulotto E."/>
            <person name="Sigurdsson S."/>
            <person name="Zoli M."/>
            <person name="Gnerre S."/>
            <person name="Imsland F."/>
            <person name="Lear T.L."/>
            <person name="Adelson D.L."/>
            <person name="Bailey E."/>
            <person name="Bellone R.R."/>
            <person name="Bloecker H."/>
            <person name="Distl O."/>
            <person name="Edgar R.C."/>
            <person name="Garber M."/>
            <person name="Leeb T."/>
            <person name="Mauceli E."/>
            <person name="MacLeod J.N."/>
            <person name="Penedo M.C.T."/>
            <person name="Raison J.M."/>
            <person name="Sharpe T."/>
            <person name="Vogel J."/>
            <person name="Andersson L."/>
            <person name="Antczak D.F."/>
            <person name="Biagi T."/>
            <person name="Binns M.M."/>
            <person name="Chowdhary B.P."/>
            <person name="Coleman S.J."/>
            <person name="Della Valle G."/>
            <person name="Fryc S."/>
            <person name="Guerin G."/>
            <person name="Hasegawa T."/>
            <person name="Hill E.W."/>
            <person name="Jurka J."/>
            <person name="Kiialainen A."/>
            <person name="Lindgren G."/>
            <person name="Liu J."/>
            <person name="Magnani E."/>
            <person name="Mickelson J.R."/>
            <person name="Murray J."/>
            <person name="Nergadze S.G."/>
            <person name="Onofrio R."/>
            <person name="Pedroni S."/>
            <person name="Piras M.F."/>
            <person name="Raudsepp T."/>
            <person name="Rocchi M."/>
            <person name="Roeed K.H."/>
            <person name="Ryder O.A."/>
            <person name="Searle S."/>
            <person name="Skow L."/>
            <person name="Swinburne J.E."/>
            <person name="Syvaenen A.C."/>
            <person name="Tozaki T."/>
            <person name="Valberg S.J."/>
            <person name="Vaudin M."/>
            <person name="White J.R."/>
            <person name="Zody M.C."/>
            <person name="Lander E.S."/>
            <person name="Lindblad-Toh K."/>
        </authorList>
    </citation>
    <scope>NUCLEOTIDE SEQUENCE [LARGE SCALE GENOMIC DNA]</scope>
    <source>
        <strain evidence="8 9">Thoroughbred</strain>
    </source>
</reference>
<feature type="region of interest" description="Disordered" evidence="6">
    <location>
        <begin position="248"/>
        <end position="287"/>
    </location>
</feature>
<dbReference type="PANTHER" id="PTHR12419:SF9">
    <property type="entry name" value="OTU DOMAIN-CONTAINING PROTEIN 4"/>
    <property type="match status" value="1"/>
</dbReference>
<keyword evidence="9" id="KW-1185">Reference proteome</keyword>
<feature type="compositionally biased region" description="Basic and acidic residues" evidence="6">
    <location>
        <begin position="804"/>
        <end position="835"/>
    </location>
</feature>
<feature type="domain" description="OTU" evidence="7">
    <location>
        <begin position="1"/>
        <end position="90"/>
    </location>
</feature>
<dbReference type="Pfam" id="PF02338">
    <property type="entry name" value="OTU"/>
    <property type="match status" value="1"/>
</dbReference>
<evidence type="ECO:0000313" key="9">
    <source>
        <dbReference type="Proteomes" id="UP000002281"/>
    </source>
</evidence>
<evidence type="ECO:0000256" key="3">
    <source>
        <dbReference type="ARBA" id="ARBA00022670"/>
    </source>
</evidence>
<feature type="compositionally biased region" description="Basic and acidic residues" evidence="6">
    <location>
        <begin position="930"/>
        <end position="948"/>
    </location>
</feature>
<feature type="region of interest" description="Disordered" evidence="6">
    <location>
        <begin position="752"/>
        <end position="948"/>
    </location>
</feature>
<dbReference type="InterPro" id="IPR003323">
    <property type="entry name" value="OTU_dom"/>
</dbReference>
<feature type="compositionally biased region" description="Low complexity" evidence="6">
    <location>
        <begin position="311"/>
        <end position="323"/>
    </location>
</feature>
<feature type="compositionally biased region" description="Basic and acidic residues" evidence="6">
    <location>
        <begin position="901"/>
        <end position="920"/>
    </location>
</feature>
<dbReference type="InterPro" id="IPR050704">
    <property type="entry name" value="Peptidase_C85-like"/>
</dbReference>
<evidence type="ECO:0000256" key="6">
    <source>
        <dbReference type="SAM" id="MobiDB-lite"/>
    </source>
</evidence>
<dbReference type="SUPFAM" id="SSF54001">
    <property type="entry name" value="Cysteine proteinases"/>
    <property type="match status" value="1"/>
</dbReference>
<gene>
    <name evidence="8" type="primary">OTUD4</name>
</gene>
<dbReference type="EC" id="3.4.19.12" evidence="2"/>
<dbReference type="GeneTree" id="ENSGT00940000160512"/>
<dbReference type="Proteomes" id="UP000002281">
    <property type="component" value="Chromosome 2"/>
</dbReference>
<dbReference type="PANTHER" id="PTHR12419">
    <property type="entry name" value="OTU DOMAIN CONTAINING PROTEIN"/>
    <property type="match status" value="1"/>
</dbReference>
<dbReference type="Ensembl" id="ENSECAT00000123635.1">
    <property type="protein sequence ID" value="ENSECAP00000068882.1"/>
    <property type="gene ID" value="ENSECAG00000023403.4"/>
</dbReference>
<accession>A0A9L0S1W9</accession>
<name>A0A9L0S1W9_HORSE</name>
<sequence>MACIHYLRENREKFEAFIEGSFEEYLKRLENPQEWVGQVEISALSLMYRKDFIIYREPNVSPSQVTENNFPEKVLLCFSNGNHYDIVYPIKYKESSAMCQSLLYELLYEKVFKTDVSKILMGLDTSEVADENNSEISDSEDDSCKSEAAAANDVNGLKALSSDQHLKNNGNSPNLRLSRKVLKSLNPAVYRNVEYEIWLKSKQAQQKRDYSIAAGLQYEVGDKCQVRLDHNGKFSNVDFQGVHSENGPVLVEELGKKKPDRERAEDSDHASRESNYFGLSPEERREKQAIEESRLLYEIQNRDEQAFPALSSSSVSQSASQSSNPCVQRKSSHVGDRKGSRRRGDPEERKDKDSIHGHVHLDKKPEPSTLENISDDKCARVSSPSKSKKLECPPPAEQKPAEHVSLSNPAPLLVSPEVHLTPAVPSLPATVPAWPSEPTTFGPTGVPAQIPVLSVTQTLTTGPDSAVSQAHLTPSPVPVSIQAVNQPMMPLPQTMSLYQDPLYPGFPYNEKGDRAIAPPYSLCHTGEDLPKDKNILRFFFNLGVKAYSCPMWAPHSYLYPLHQAYLAACRMYPKVPVPVYPQNPWFQEAPSAQNESDCTCTDAHFPMQTEASVNGQMPQAEIGPPTFSSPLVIPPSQVSESHGQLSYQADLESENSGQLLHAEYEESLSGKNMFPQPSFGPNPFLGPVPIAPPFFPHVWYGYPFQGFVENPVMRQNIVLPSDEKGELDLPLENLDLSKECGSGAAVEEFQEARGEGTHCLPEASVSKHEGRVEQSSQTPKADLALASVPPVAEGKAPLPTQILNRERETVPVELEPKRTIPSLKEKPEKVKDPKTAADVVSGANSVDSRVQRPKEESSEDESEVSNILRSGRSKQFYNQTYGGRKYKSDWGYSGRGGYQHARGEESWKGQPSRNRDEGYQYHRNVRGRPYRGDRRRSGMGDGHRGQHA</sequence>
<evidence type="ECO:0000256" key="5">
    <source>
        <dbReference type="ARBA" id="ARBA00022807"/>
    </source>
</evidence>